<dbReference type="Proteomes" id="UP000286482">
    <property type="component" value="Unassembled WGS sequence"/>
</dbReference>
<feature type="domain" description="Transglycosylase SLT" evidence="2">
    <location>
        <begin position="2"/>
        <end position="184"/>
    </location>
</feature>
<protein>
    <recommendedName>
        <fullName evidence="2">Transglycosylase SLT domain-containing protein</fullName>
    </recommendedName>
</protein>
<dbReference type="Gene3D" id="1.10.530.10">
    <property type="match status" value="1"/>
</dbReference>
<name>A0A420EA47_9ALTE</name>
<keyword evidence="4" id="KW-1185">Reference proteome</keyword>
<accession>A0A420EA47</accession>
<gene>
    <name evidence="3" type="ORF">DBZ36_13860</name>
</gene>
<evidence type="ECO:0000256" key="1">
    <source>
        <dbReference type="SAM" id="SignalP"/>
    </source>
</evidence>
<evidence type="ECO:0000259" key="2">
    <source>
        <dbReference type="Pfam" id="PF19489"/>
    </source>
</evidence>
<dbReference type="SUPFAM" id="SSF53955">
    <property type="entry name" value="Lysozyme-like"/>
    <property type="match status" value="1"/>
</dbReference>
<comment type="caution">
    <text evidence="3">The sequence shown here is derived from an EMBL/GenBank/DDBJ whole genome shotgun (WGS) entry which is preliminary data.</text>
</comment>
<evidence type="ECO:0000313" key="4">
    <source>
        <dbReference type="Proteomes" id="UP000286482"/>
    </source>
</evidence>
<dbReference type="AlphaFoldDB" id="A0A420EA47"/>
<dbReference type="InterPro" id="IPR045795">
    <property type="entry name" value="SLT_4"/>
</dbReference>
<organism evidence="3 4">
    <name type="scientific">Alginatibacterium sediminis</name>
    <dbReference type="NCBI Taxonomy" id="2164068"/>
    <lineage>
        <taxon>Bacteria</taxon>
        <taxon>Pseudomonadati</taxon>
        <taxon>Pseudomonadota</taxon>
        <taxon>Gammaproteobacteria</taxon>
        <taxon>Alteromonadales</taxon>
        <taxon>Alteromonadaceae</taxon>
        <taxon>Alginatibacterium</taxon>
    </lineage>
</organism>
<reference evidence="3 4" key="1">
    <citation type="submission" date="2018-09" db="EMBL/GenBank/DDBJ databases">
        <authorList>
            <person name="Wang Z."/>
        </authorList>
    </citation>
    <scope>NUCLEOTIDE SEQUENCE [LARGE SCALE GENOMIC DNA]</scope>
    <source>
        <strain evidence="3 4">ALS 81</strain>
    </source>
</reference>
<proteinExistence type="predicted"/>
<sequence>MFASALVLVLSACSSSPPASPENLCEIFKEKRDWHKSALKMNKKWGTPVHVPMAMMYQESSFKHNARPPMEYFLGVIPTGRASSAYGYSQAKTLTWGDYVKETGNRGASRSNFDDAIDFMGWFTDKSQKINGVSKWDARNQYLNYHEGWGGYKRKTYNSKAWLVKVAGTVDQRSKRYAAQYNQCKDELNRGWFSRTFFG</sequence>
<dbReference type="EMBL" id="RAQO01000007">
    <property type="protein sequence ID" value="RKF17549.1"/>
    <property type="molecule type" value="Genomic_DNA"/>
</dbReference>
<feature type="signal peptide" evidence="1">
    <location>
        <begin position="1"/>
        <end position="19"/>
    </location>
</feature>
<evidence type="ECO:0000313" key="3">
    <source>
        <dbReference type="EMBL" id="RKF17549.1"/>
    </source>
</evidence>
<dbReference type="CDD" id="cd00442">
    <property type="entry name" value="Lyz-like"/>
    <property type="match status" value="1"/>
</dbReference>
<dbReference type="OrthoDB" id="9789144at2"/>
<dbReference type="InterPro" id="IPR023346">
    <property type="entry name" value="Lysozyme-like_dom_sf"/>
</dbReference>
<keyword evidence="1" id="KW-0732">Signal</keyword>
<dbReference type="Pfam" id="PF19489">
    <property type="entry name" value="SLT_4"/>
    <property type="match status" value="1"/>
</dbReference>
<feature type="chain" id="PRO_5019572289" description="Transglycosylase SLT domain-containing protein" evidence="1">
    <location>
        <begin position="20"/>
        <end position="199"/>
    </location>
</feature>